<gene>
    <name evidence="4" type="ORF">H6P81_018347</name>
</gene>
<name>A0AAV7E144_ARIFI</name>
<dbReference type="InterPro" id="IPR002885">
    <property type="entry name" value="PPR_rpt"/>
</dbReference>
<dbReference type="FunFam" id="1.25.40.10:FF:000470">
    <property type="entry name" value="Pentatricopeptide repeat-containing protein At5g66520"/>
    <property type="match status" value="1"/>
</dbReference>
<dbReference type="NCBIfam" id="TIGR00756">
    <property type="entry name" value="PPR"/>
    <property type="match status" value="5"/>
</dbReference>
<sequence length="515" mass="57131">MKQLRRIHAKMIVTGLVLEIAAASRLIQFCSSSPCGDLHYAFSVFTQIAEPDVFLWNILIKGYAQSRETAKAISLYREMLRRSFRPNEYTFPVLLKACSYVPGTGTSVQGHVLKTGNDAVVEVQNSLICMYSRSGRVESACKVFDTSSQRDTVSWNSMLDALTNSGDMDSAWSFFNSMPQRNDISWSAMINGCVNNGLFMKSLELFEQMQVQNVKPNDRTLAGLITACSNLGALEQGRWIHAYIERTELRPSLVLSTALIDMYAKCGCIEAARAIFDETRNRDLVTWNAMINGQAIHGNAKQALALFDEMVECSLTPDGITFAGVLSACSHAGLLEKGQEYFYLMTGTHRITPDSGHYGCMVDLLGRAGRLSEAEQLIKAMPVKPESSVWGALLNACWVHGNTEMGARAGRVLMELDPENSGRYTLLSNIFAKAGDWNEAALVRKKMKEKGIRKTPGSSLIELNGSLHEFVMGDQLHPDIEHICKLVDDLTAEMATSYDKERSEALDLEDQEEIL</sequence>
<dbReference type="PROSITE" id="PS51375">
    <property type="entry name" value="PPR"/>
    <property type="match status" value="5"/>
</dbReference>
<dbReference type="InterPro" id="IPR046848">
    <property type="entry name" value="E_motif"/>
</dbReference>
<dbReference type="FunFam" id="1.25.40.10:FF:000515">
    <property type="entry name" value="Pentatricopeptide repeat-containing protein chloroplastic"/>
    <property type="match status" value="1"/>
</dbReference>
<feature type="repeat" description="PPR" evidence="2">
    <location>
        <begin position="151"/>
        <end position="181"/>
    </location>
</feature>
<evidence type="ECO:0000256" key="2">
    <source>
        <dbReference type="PROSITE-ProRule" id="PRU00708"/>
    </source>
</evidence>
<keyword evidence="1" id="KW-0677">Repeat</keyword>
<dbReference type="Pfam" id="PF13041">
    <property type="entry name" value="PPR_2"/>
    <property type="match status" value="3"/>
</dbReference>
<dbReference type="AlphaFoldDB" id="A0AAV7E144"/>
<dbReference type="InterPro" id="IPR011990">
    <property type="entry name" value="TPR-like_helical_dom_sf"/>
</dbReference>
<feature type="repeat" description="PPR" evidence="2">
    <location>
        <begin position="52"/>
        <end position="86"/>
    </location>
</feature>
<keyword evidence="5" id="KW-1185">Reference proteome</keyword>
<dbReference type="PANTHER" id="PTHR47926:SF537">
    <property type="entry name" value="PENTACOTRIPEPTIDE-REPEAT REGION OF PRORP DOMAIN-CONTAINING PROTEIN"/>
    <property type="match status" value="1"/>
</dbReference>
<feature type="repeat" description="PPR" evidence="2">
    <location>
        <begin position="182"/>
        <end position="216"/>
    </location>
</feature>
<evidence type="ECO:0000256" key="1">
    <source>
        <dbReference type="ARBA" id="ARBA00022737"/>
    </source>
</evidence>
<dbReference type="GO" id="GO:0009451">
    <property type="term" value="P:RNA modification"/>
    <property type="evidence" value="ECO:0007669"/>
    <property type="project" value="InterPro"/>
</dbReference>
<reference evidence="4 5" key="1">
    <citation type="submission" date="2021-07" db="EMBL/GenBank/DDBJ databases">
        <title>The Aristolochia fimbriata genome: insights into angiosperm evolution, floral development and chemical biosynthesis.</title>
        <authorList>
            <person name="Jiao Y."/>
        </authorList>
    </citation>
    <scope>NUCLEOTIDE SEQUENCE [LARGE SCALE GENOMIC DNA]</scope>
    <source>
        <strain evidence="4">IBCAS-2021</strain>
        <tissue evidence="4">Leaf</tissue>
    </source>
</reference>
<evidence type="ECO:0000313" key="5">
    <source>
        <dbReference type="Proteomes" id="UP000825729"/>
    </source>
</evidence>
<dbReference type="SUPFAM" id="SSF48452">
    <property type="entry name" value="TPR-like"/>
    <property type="match status" value="1"/>
</dbReference>
<comment type="caution">
    <text evidence="4">The sequence shown here is derived from an EMBL/GenBank/DDBJ whole genome shotgun (WGS) entry which is preliminary data.</text>
</comment>
<organism evidence="4 5">
    <name type="scientific">Aristolochia fimbriata</name>
    <name type="common">White veined hardy Dutchman's pipe vine</name>
    <dbReference type="NCBI Taxonomy" id="158543"/>
    <lineage>
        <taxon>Eukaryota</taxon>
        <taxon>Viridiplantae</taxon>
        <taxon>Streptophyta</taxon>
        <taxon>Embryophyta</taxon>
        <taxon>Tracheophyta</taxon>
        <taxon>Spermatophyta</taxon>
        <taxon>Magnoliopsida</taxon>
        <taxon>Magnoliidae</taxon>
        <taxon>Piperales</taxon>
        <taxon>Aristolochiaceae</taxon>
        <taxon>Aristolochia</taxon>
    </lineage>
</organism>
<dbReference type="Pfam" id="PF20431">
    <property type="entry name" value="E_motif"/>
    <property type="match status" value="1"/>
</dbReference>
<dbReference type="Pfam" id="PF01535">
    <property type="entry name" value="PPR"/>
    <property type="match status" value="3"/>
</dbReference>
<dbReference type="Gene3D" id="1.25.40.10">
    <property type="entry name" value="Tetratricopeptide repeat domain"/>
    <property type="match status" value="4"/>
</dbReference>
<feature type="repeat" description="PPR" evidence="2">
    <location>
        <begin position="420"/>
        <end position="454"/>
    </location>
</feature>
<dbReference type="FunFam" id="1.25.40.10:FF:000607">
    <property type="entry name" value="Pentatricopeptide repeat-containing protein, mitochondrial"/>
    <property type="match status" value="1"/>
</dbReference>
<proteinExistence type="predicted"/>
<evidence type="ECO:0000256" key="3">
    <source>
        <dbReference type="SAM" id="SignalP"/>
    </source>
</evidence>
<feature type="signal peptide" evidence="3">
    <location>
        <begin position="1"/>
        <end position="23"/>
    </location>
</feature>
<evidence type="ECO:0008006" key="6">
    <source>
        <dbReference type="Google" id="ProtNLM"/>
    </source>
</evidence>
<feature type="repeat" description="PPR" evidence="2">
    <location>
        <begin position="283"/>
        <end position="317"/>
    </location>
</feature>
<dbReference type="GO" id="GO:0003723">
    <property type="term" value="F:RNA binding"/>
    <property type="evidence" value="ECO:0007669"/>
    <property type="project" value="InterPro"/>
</dbReference>
<dbReference type="PANTHER" id="PTHR47926">
    <property type="entry name" value="PENTATRICOPEPTIDE REPEAT-CONTAINING PROTEIN"/>
    <property type="match status" value="1"/>
</dbReference>
<dbReference type="InterPro" id="IPR046960">
    <property type="entry name" value="PPR_At4g14850-like_plant"/>
</dbReference>
<dbReference type="Proteomes" id="UP000825729">
    <property type="component" value="Unassembled WGS sequence"/>
</dbReference>
<protein>
    <recommendedName>
        <fullName evidence="6">Pentatricopeptide repeat-containing protein</fullName>
    </recommendedName>
</protein>
<feature type="chain" id="PRO_5043361404" description="Pentatricopeptide repeat-containing protein" evidence="3">
    <location>
        <begin position="24"/>
        <end position="515"/>
    </location>
</feature>
<dbReference type="EMBL" id="JAINDJ010000007">
    <property type="protein sequence ID" value="KAG9442493.1"/>
    <property type="molecule type" value="Genomic_DNA"/>
</dbReference>
<evidence type="ECO:0000313" key="4">
    <source>
        <dbReference type="EMBL" id="KAG9442493.1"/>
    </source>
</evidence>
<accession>A0AAV7E144</accession>
<keyword evidence="3" id="KW-0732">Signal</keyword>